<dbReference type="OrthoDB" id="8084752at2"/>
<keyword evidence="3" id="KW-1185">Reference proteome</keyword>
<dbReference type="STRING" id="1566387.QV13_12830"/>
<name>A0A1C2DSA6_9HYPH</name>
<evidence type="ECO:0000256" key="1">
    <source>
        <dbReference type="SAM" id="Phobius"/>
    </source>
</evidence>
<evidence type="ECO:0000313" key="2">
    <source>
        <dbReference type="EMBL" id="OCX17634.1"/>
    </source>
</evidence>
<dbReference type="Proteomes" id="UP000094412">
    <property type="component" value="Unassembled WGS sequence"/>
</dbReference>
<accession>A0A1C2DSA6</accession>
<comment type="caution">
    <text evidence="2">The sequence shown here is derived from an EMBL/GenBank/DDBJ whole genome shotgun (WGS) entry which is preliminary data.</text>
</comment>
<sequence>MTALLTAILANPTVIAILAGIVGAIGWGLRQRRAGASAAINAQKAKEADAYAKHIQDIADAANARPSRLPNDDPYNRDNR</sequence>
<dbReference type="EMBL" id="MDEO01000032">
    <property type="protein sequence ID" value="OCX17634.1"/>
    <property type="molecule type" value="Genomic_DNA"/>
</dbReference>
<proteinExistence type="predicted"/>
<dbReference type="RefSeq" id="WP_065997913.1">
    <property type="nucleotide sequence ID" value="NZ_MDEO01000032.1"/>
</dbReference>
<reference evidence="2 3" key="1">
    <citation type="submission" date="2016-08" db="EMBL/GenBank/DDBJ databases">
        <title>Whole genome sequence of Mesorhizobium sp. strain UASWS1009 isolated from industrial sewage.</title>
        <authorList>
            <person name="Crovadore J."/>
            <person name="Calmin G."/>
            <person name="Chablais R."/>
            <person name="Cochard B."/>
            <person name="Lefort F."/>
        </authorList>
    </citation>
    <scope>NUCLEOTIDE SEQUENCE [LARGE SCALE GENOMIC DNA]</scope>
    <source>
        <strain evidence="2 3">UASWS1009</strain>
    </source>
</reference>
<keyword evidence="1" id="KW-1133">Transmembrane helix</keyword>
<feature type="transmembrane region" description="Helical" evidence="1">
    <location>
        <begin position="6"/>
        <end position="29"/>
    </location>
</feature>
<protein>
    <recommendedName>
        <fullName evidence="4">ABC transporter permease</fullName>
    </recommendedName>
</protein>
<keyword evidence="1" id="KW-0472">Membrane</keyword>
<evidence type="ECO:0008006" key="4">
    <source>
        <dbReference type="Google" id="ProtNLM"/>
    </source>
</evidence>
<evidence type="ECO:0000313" key="3">
    <source>
        <dbReference type="Proteomes" id="UP000094412"/>
    </source>
</evidence>
<gene>
    <name evidence="2" type="ORF">QV13_12830</name>
</gene>
<keyword evidence="1" id="KW-0812">Transmembrane</keyword>
<dbReference type="AlphaFoldDB" id="A0A1C2DSA6"/>
<organism evidence="2 3">
    <name type="scientific">Mesorhizobium hungaricum</name>
    <dbReference type="NCBI Taxonomy" id="1566387"/>
    <lineage>
        <taxon>Bacteria</taxon>
        <taxon>Pseudomonadati</taxon>
        <taxon>Pseudomonadota</taxon>
        <taxon>Alphaproteobacteria</taxon>
        <taxon>Hyphomicrobiales</taxon>
        <taxon>Phyllobacteriaceae</taxon>
        <taxon>Mesorhizobium</taxon>
    </lineage>
</organism>